<feature type="transmembrane region" description="Helical" evidence="1">
    <location>
        <begin position="99"/>
        <end position="117"/>
    </location>
</feature>
<evidence type="ECO:0000256" key="1">
    <source>
        <dbReference type="SAM" id="Phobius"/>
    </source>
</evidence>
<feature type="transmembrane region" description="Helical" evidence="1">
    <location>
        <begin position="208"/>
        <end position="229"/>
    </location>
</feature>
<dbReference type="Pfam" id="PF09490">
    <property type="entry name" value="CbtA"/>
    <property type="match status" value="1"/>
</dbReference>
<keyword evidence="1" id="KW-0812">Transmembrane</keyword>
<name>A0A2T4IRN7_9HYPH</name>
<reference evidence="2 3" key="1">
    <citation type="submission" date="2018-03" db="EMBL/GenBank/DDBJ databases">
        <title>Genome sequence of the symbiotic type strain Mesorhizobium helmanticense CSLC115NT isolated from Lotus corniculatus nodules.</title>
        <authorList>
            <person name="Sannazzaro A.I."/>
            <person name="Torres Tejerizo G.A."/>
            <person name="Dip D."/>
            <person name="Caballero M."/>
            <person name="Pistorio M."/>
            <person name="Estrella M.J."/>
        </authorList>
    </citation>
    <scope>NUCLEOTIDE SEQUENCE [LARGE SCALE GENOMIC DNA]</scope>
    <source>
        <strain evidence="2 3">CSLC115N</strain>
    </source>
</reference>
<evidence type="ECO:0000313" key="3">
    <source>
        <dbReference type="Proteomes" id="UP000240259"/>
    </source>
</evidence>
<proteinExistence type="predicted"/>
<dbReference type="EMBL" id="PZJX01000040">
    <property type="protein sequence ID" value="PTE08228.1"/>
    <property type="molecule type" value="Genomic_DNA"/>
</dbReference>
<dbReference type="OrthoDB" id="6851830at2"/>
<dbReference type="InterPro" id="IPR012666">
    <property type="entry name" value="CbtA_put"/>
</dbReference>
<comment type="caution">
    <text evidence="2">The sequence shown here is derived from an EMBL/GenBank/DDBJ whole genome shotgun (WGS) entry which is preliminary data.</text>
</comment>
<evidence type="ECO:0008006" key="4">
    <source>
        <dbReference type="Google" id="ProtNLM"/>
    </source>
</evidence>
<sequence>MVGSLLLRGMLVGIMAGLLAFGFARVFGEPQVDHAIAFEEQQAQAAGEASEPELVSRSTQAGIGLLTGTLVYGASIGGLFALVFSYVQGRVSGFGPRGTAALIALAGFVVIILVPQFKYPANPPSVGNTETIEARTQLFFILLTVSILAAVASIGLAKRLASQYGTWNAWIAAAAAYLIVMASAEYALPPINEVPEQFSAAVLWDFRVASLGIQTVLWAAIGVLFGAVAERKLVDRRDGRPVASIAVR</sequence>
<keyword evidence="1" id="KW-1133">Transmembrane helix</keyword>
<gene>
    <name evidence="2" type="ORF">C9427_21530</name>
</gene>
<keyword evidence="1" id="KW-0472">Membrane</keyword>
<dbReference type="AlphaFoldDB" id="A0A2T4IRN7"/>
<organism evidence="2 3">
    <name type="scientific">Mesorhizobium helmanticense</name>
    <dbReference type="NCBI Taxonomy" id="1776423"/>
    <lineage>
        <taxon>Bacteria</taxon>
        <taxon>Pseudomonadati</taxon>
        <taxon>Pseudomonadota</taxon>
        <taxon>Alphaproteobacteria</taxon>
        <taxon>Hyphomicrobiales</taxon>
        <taxon>Phyllobacteriaceae</taxon>
        <taxon>Mesorhizobium</taxon>
    </lineage>
</organism>
<feature type="transmembrane region" description="Helical" evidence="1">
    <location>
        <begin position="137"/>
        <end position="157"/>
    </location>
</feature>
<keyword evidence="3" id="KW-1185">Reference proteome</keyword>
<dbReference type="Proteomes" id="UP000240259">
    <property type="component" value="Unassembled WGS sequence"/>
</dbReference>
<dbReference type="RefSeq" id="WP_107651113.1">
    <property type="nucleotide sequence ID" value="NZ_PZJX01000040.1"/>
</dbReference>
<feature type="transmembrane region" description="Helical" evidence="1">
    <location>
        <begin position="63"/>
        <end position="87"/>
    </location>
</feature>
<protein>
    <recommendedName>
        <fullName evidence="4">Cobalt transporter</fullName>
    </recommendedName>
</protein>
<accession>A0A2T4IRN7</accession>
<feature type="transmembrane region" description="Helical" evidence="1">
    <location>
        <begin position="169"/>
        <end position="188"/>
    </location>
</feature>
<evidence type="ECO:0000313" key="2">
    <source>
        <dbReference type="EMBL" id="PTE08228.1"/>
    </source>
</evidence>